<keyword evidence="5 7" id="KW-1133">Transmembrane helix</keyword>
<feature type="transmembrane region" description="Helical" evidence="7">
    <location>
        <begin position="12"/>
        <end position="36"/>
    </location>
</feature>
<evidence type="ECO:0000256" key="2">
    <source>
        <dbReference type="ARBA" id="ARBA00015550"/>
    </source>
</evidence>
<feature type="transmembrane region" description="Helical" evidence="7">
    <location>
        <begin position="313"/>
        <end position="336"/>
    </location>
</feature>
<proteinExistence type="predicted"/>
<keyword evidence="6 7" id="KW-0472">Membrane</keyword>
<dbReference type="InterPro" id="IPR004670">
    <property type="entry name" value="NhaA"/>
</dbReference>
<gene>
    <name evidence="8" type="ORF">QF092_04375</name>
</gene>
<evidence type="ECO:0000256" key="4">
    <source>
        <dbReference type="ARBA" id="ARBA00022692"/>
    </source>
</evidence>
<dbReference type="Pfam" id="PF06965">
    <property type="entry name" value="Na_H_antiport_1"/>
    <property type="match status" value="1"/>
</dbReference>
<feature type="transmembrane region" description="Helical" evidence="7">
    <location>
        <begin position="187"/>
        <end position="204"/>
    </location>
</feature>
<dbReference type="RefSeq" id="WP_281467979.1">
    <property type="nucleotide sequence ID" value="NZ_CP124535.1"/>
</dbReference>
<protein>
    <recommendedName>
        <fullName evidence="2">Putative Na(+)/H(+) antiporter NhaA homolog</fullName>
    </recommendedName>
</protein>
<dbReference type="Proteomes" id="UP001230978">
    <property type="component" value="Chromosome"/>
</dbReference>
<dbReference type="PANTHER" id="PTHR30341:SF0">
    <property type="entry name" value="NA(+)_H(+) ANTIPORTER NHAA"/>
    <property type="match status" value="1"/>
</dbReference>
<sequence length="403" mass="42518">MYRVSPFVRRFAWALLGGVGIATLWVNLSPATYYDAVEFRLLDLAKPAWIAGDDLVVTPMFVASDLLMAFFLFFVGKELWEALILSRGALAGRRALLPMGAALGAALGAVALWWLHTALYATSEWVPAGTGWPLPIGSDIVIGYVVGRAVFGAGHPALHLLLLLTIASNVIGITLLGLVYPYAGLQLLWLALPLAASFAVWRFHGRFVGQGATELARRRGLALWPYLLAGAASWFGVVAAGLPGALGLLPIIPAIPHADRAFGLFAEAEEFLTDPLNRLAHLMVRPLSVVLFLFGITRGGVDLAAFGPTTASVLAAMWVGKPAGLVAGALLAARLFRLPMPAGVRIRDIVLVAVISGIGFTAPVLALDSALPGGAMAEAARLGLALSLLAAPLALLLARFMQR</sequence>
<evidence type="ECO:0000313" key="9">
    <source>
        <dbReference type="Proteomes" id="UP001230978"/>
    </source>
</evidence>
<evidence type="ECO:0000256" key="3">
    <source>
        <dbReference type="ARBA" id="ARBA00022475"/>
    </source>
</evidence>
<reference evidence="8 9" key="1">
    <citation type="submission" date="2023-04" db="EMBL/GenBank/DDBJ databases">
        <title>YMD61, complete Genome.</title>
        <authorList>
            <person name="Zhang J."/>
        </authorList>
    </citation>
    <scope>NUCLEOTIDE SEQUENCE [LARGE SCALE GENOMIC DNA]</scope>
    <source>
        <strain evidence="8 9">YMD61</strain>
    </source>
</reference>
<keyword evidence="4 7" id="KW-0812">Transmembrane</keyword>
<evidence type="ECO:0000313" key="8">
    <source>
        <dbReference type="EMBL" id="WGV17049.1"/>
    </source>
</evidence>
<evidence type="ECO:0000256" key="6">
    <source>
        <dbReference type="ARBA" id="ARBA00023136"/>
    </source>
</evidence>
<dbReference type="InterPro" id="IPR023171">
    <property type="entry name" value="Na/H_antiporter_dom_sf"/>
</dbReference>
<organism evidence="8 9">
    <name type="scientific">Fuscovulum ytuae</name>
    <dbReference type="NCBI Taxonomy" id="3042299"/>
    <lineage>
        <taxon>Bacteria</taxon>
        <taxon>Pseudomonadati</taxon>
        <taxon>Pseudomonadota</taxon>
        <taxon>Alphaproteobacteria</taxon>
        <taxon>Rhodobacterales</taxon>
        <taxon>Paracoccaceae</taxon>
        <taxon>Fuscovulum</taxon>
    </lineage>
</organism>
<keyword evidence="3" id="KW-1003">Cell membrane</keyword>
<evidence type="ECO:0000256" key="5">
    <source>
        <dbReference type="ARBA" id="ARBA00022989"/>
    </source>
</evidence>
<feature type="transmembrane region" description="Helical" evidence="7">
    <location>
        <begin position="95"/>
        <end position="115"/>
    </location>
</feature>
<feature type="transmembrane region" description="Helical" evidence="7">
    <location>
        <begin position="348"/>
        <end position="367"/>
    </location>
</feature>
<feature type="transmembrane region" description="Helical" evidence="7">
    <location>
        <begin position="56"/>
        <end position="75"/>
    </location>
</feature>
<keyword evidence="9" id="KW-1185">Reference proteome</keyword>
<name>A0ABY8Q888_9RHOB</name>
<comment type="subcellular location">
    <subcellularLocation>
        <location evidence="1">Cell inner membrane</location>
        <topology evidence="1">Multi-pass membrane protein</topology>
    </subcellularLocation>
</comment>
<feature type="transmembrane region" description="Helical" evidence="7">
    <location>
        <begin position="224"/>
        <end position="252"/>
    </location>
</feature>
<dbReference type="Gene3D" id="1.20.1530.10">
    <property type="entry name" value="Na+/H+ antiporter like domain"/>
    <property type="match status" value="1"/>
</dbReference>
<evidence type="ECO:0000256" key="7">
    <source>
        <dbReference type="SAM" id="Phobius"/>
    </source>
</evidence>
<feature type="transmembrane region" description="Helical" evidence="7">
    <location>
        <begin position="379"/>
        <end position="398"/>
    </location>
</feature>
<dbReference type="EMBL" id="CP124535">
    <property type="protein sequence ID" value="WGV17049.1"/>
    <property type="molecule type" value="Genomic_DNA"/>
</dbReference>
<evidence type="ECO:0000256" key="1">
    <source>
        <dbReference type="ARBA" id="ARBA00004429"/>
    </source>
</evidence>
<dbReference type="PANTHER" id="PTHR30341">
    <property type="entry name" value="SODIUM ION/PROTON ANTIPORTER NHAA-RELATED"/>
    <property type="match status" value="1"/>
</dbReference>
<accession>A0ABY8Q888</accession>
<feature type="transmembrane region" description="Helical" evidence="7">
    <location>
        <begin position="157"/>
        <end position="180"/>
    </location>
</feature>